<evidence type="ECO:0000256" key="3">
    <source>
        <dbReference type="ARBA" id="ARBA00022842"/>
    </source>
</evidence>
<gene>
    <name evidence="6" type="ordered locus">Dd703_3815</name>
</gene>
<evidence type="ECO:0000259" key="5">
    <source>
        <dbReference type="PROSITE" id="PS51462"/>
    </source>
</evidence>
<accession>C6C5D1</accession>
<dbReference type="InterPro" id="IPR020476">
    <property type="entry name" value="Nudix_hydrolase"/>
</dbReference>
<dbReference type="EMBL" id="CP001654">
    <property type="protein sequence ID" value="ACS87568.1"/>
    <property type="molecule type" value="Genomic_DNA"/>
</dbReference>
<dbReference type="PRINTS" id="PR00502">
    <property type="entry name" value="NUDIXFAMILY"/>
</dbReference>
<dbReference type="PANTHER" id="PTHR43046:SF12">
    <property type="entry name" value="GDP-MANNOSE MANNOSYL HYDROLASE"/>
    <property type="match status" value="1"/>
</dbReference>
<evidence type="ECO:0000313" key="6">
    <source>
        <dbReference type="EMBL" id="ACS87568.1"/>
    </source>
</evidence>
<dbReference type="STRING" id="579405.Dd703_3815"/>
<evidence type="ECO:0000256" key="1">
    <source>
        <dbReference type="ARBA" id="ARBA00001946"/>
    </source>
</evidence>
<dbReference type="PANTHER" id="PTHR43046">
    <property type="entry name" value="GDP-MANNOSE MANNOSYL HYDROLASE"/>
    <property type="match status" value="1"/>
</dbReference>
<reference evidence="6" key="1">
    <citation type="submission" date="2009-06" db="EMBL/GenBank/DDBJ databases">
        <title>Complete sequence of Dickeya dadantii Ech703.</title>
        <authorList>
            <consortium name="US DOE Joint Genome Institute"/>
            <person name="Lucas S."/>
            <person name="Copeland A."/>
            <person name="Lapidus A."/>
            <person name="Glavina del Rio T."/>
            <person name="Dalin E."/>
            <person name="Tice H."/>
            <person name="Bruce D."/>
            <person name="Goodwin L."/>
            <person name="Pitluck S."/>
            <person name="Chertkov O."/>
            <person name="Brettin T."/>
            <person name="Detter J.C."/>
            <person name="Han C."/>
            <person name="Larimer F."/>
            <person name="Land M."/>
            <person name="Hauser L."/>
            <person name="Kyrpides N."/>
            <person name="Mikhailova N."/>
            <person name="Balakrishnan V."/>
            <person name="Glasner J."/>
            <person name="Perna N.T."/>
        </authorList>
    </citation>
    <scope>NUCLEOTIDE SEQUENCE [LARGE SCALE GENOMIC DNA]</scope>
    <source>
        <strain evidence="6">Ech703</strain>
    </source>
</reference>
<dbReference type="SUPFAM" id="SSF55811">
    <property type="entry name" value="Nudix"/>
    <property type="match status" value="1"/>
</dbReference>
<organism evidence="6 7">
    <name type="scientific">Musicola paradisiaca (strain Ech703)</name>
    <name type="common">Dickeya paradisiaca</name>
    <name type="synonym">Dickeya dadantii</name>
    <dbReference type="NCBI Taxonomy" id="579405"/>
    <lineage>
        <taxon>Bacteria</taxon>
        <taxon>Pseudomonadati</taxon>
        <taxon>Pseudomonadota</taxon>
        <taxon>Gammaproteobacteria</taxon>
        <taxon>Enterobacterales</taxon>
        <taxon>Pectobacteriaceae</taxon>
        <taxon>Musicola</taxon>
    </lineage>
</organism>
<dbReference type="Pfam" id="PF00293">
    <property type="entry name" value="NUDIX"/>
    <property type="match status" value="1"/>
</dbReference>
<dbReference type="InterPro" id="IPR000086">
    <property type="entry name" value="NUDIX_hydrolase_dom"/>
</dbReference>
<proteinExistence type="inferred from homology"/>
<keyword evidence="7" id="KW-1185">Reference proteome</keyword>
<dbReference type="GO" id="GO:0016787">
    <property type="term" value="F:hydrolase activity"/>
    <property type="evidence" value="ECO:0007669"/>
    <property type="project" value="UniProtKB-KW"/>
</dbReference>
<dbReference type="CDD" id="cd04685">
    <property type="entry name" value="NUDIX_Hydrolase"/>
    <property type="match status" value="1"/>
</dbReference>
<dbReference type="eggNOG" id="COG0494">
    <property type="taxonomic scope" value="Bacteria"/>
</dbReference>
<evidence type="ECO:0000313" key="7">
    <source>
        <dbReference type="Proteomes" id="UP000002734"/>
    </source>
</evidence>
<evidence type="ECO:0000256" key="2">
    <source>
        <dbReference type="ARBA" id="ARBA00022801"/>
    </source>
</evidence>
<dbReference type="InterPro" id="IPR020084">
    <property type="entry name" value="NUDIX_hydrolase_CS"/>
</dbReference>
<dbReference type="PROSITE" id="PS51462">
    <property type="entry name" value="NUDIX"/>
    <property type="match status" value="1"/>
</dbReference>
<evidence type="ECO:0000256" key="4">
    <source>
        <dbReference type="RuleBase" id="RU003476"/>
    </source>
</evidence>
<dbReference type="InterPro" id="IPR015797">
    <property type="entry name" value="NUDIX_hydrolase-like_dom_sf"/>
</dbReference>
<dbReference type="RefSeq" id="WP_015855460.1">
    <property type="nucleotide sequence ID" value="NC_012880.1"/>
</dbReference>
<name>C6C5D1_MUSP7</name>
<dbReference type="Proteomes" id="UP000002734">
    <property type="component" value="Chromosome"/>
</dbReference>
<comment type="similarity">
    <text evidence="4">Belongs to the Nudix hydrolase family.</text>
</comment>
<dbReference type="HOGENOM" id="CLU_100874_2_0_6"/>
<feature type="domain" description="Nudix hydrolase" evidence="5">
    <location>
        <begin position="1"/>
        <end position="146"/>
    </location>
</feature>
<dbReference type="Gene3D" id="3.90.79.10">
    <property type="entry name" value="Nucleoside Triphosphate Pyrophosphohydrolase"/>
    <property type="match status" value="1"/>
</dbReference>
<sequence>MRKRPASRFLVINAQLHVLLFRFEHKDDAMAGRAYWATPGGALEAGESFTQAAIRELWEETGLNITDPGEEIAQREFVMMMPNGKEVLADERYFIIRIQYHDLDCSQWTEHEKKIMRRYHWWGMDELRQTQETVYPDNLPALLEPYLSITR</sequence>
<comment type="cofactor">
    <cofactor evidence="1">
        <name>Mg(2+)</name>
        <dbReference type="ChEBI" id="CHEBI:18420"/>
    </cofactor>
</comment>
<dbReference type="AlphaFoldDB" id="C6C5D1"/>
<protein>
    <submittedName>
        <fullName evidence="6">NUDIX hydrolase</fullName>
    </submittedName>
</protein>
<dbReference type="KEGG" id="dda:Dd703_3815"/>
<dbReference type="PROSITE" id="PS00893">
    <property type="entry name" value="NUDIX_BOX"/>
    <property type="match status" value="1"/>
</dbReference>
<keyword evidence="3" id="KW-0460">Magnesium</keyword>
<keyword evidence="2 4" id="KW-0378">Hydrolase</keyword>